<dbReference type="EMBL" id="GBXM01021886">
    <property type="protein sequence ID" value="JAH86691.1"/>
    <property type="molecule type" value="Transcribed_RNA"/>
</dbReference>
<reference evidence="1" key="1">
    <citation type="submission" date="2014-11" db="EMBL/GenBank/DDBJ databases">
        <authorList>
            <person name="Amaro Gonzalez C."/>
        </authorList>
    </citation>
    <scope>NUCLEOTIDE SEQUENCE</scope>
</reference>
<sequence length="35" mass="4077">MTCFSEPLQVFFSPCFLHAHFKIECMTCSYISTLN</sequence>
<protein>
    <submittedName>
        <fullName evidence="1">Uncharacterized protein</fullName>
    </submittedName>
</protein>
<proteinExistence type="predicted"/>
<accession>A0A0E9W8P3</accession>
<name>A0A0E9W8P3_ANGAN</name>
<reference evidence="1" key="2">
    <citation type="journal article" date="2015" name="Fish Shellfish Immunol.">
        <title>Early steps in the European eel (Anguilla anguilla)-Vibrio vulnificus interaction in the gills: Role of the RtxA13 toxin.</title>
        <authorList>
            <person name="Callol A."/>
            <person name="Pajuelo D."/>
            <person name="Ebbesson L."/>
            <person name="Teles M."/>
            <person name="MacKenzie S."/>
            <person name="Amaro C."/>
        </authorList>
    </citation>
    <scope>NUCLEOTIDE SEQUENCE</scope>
</reference>
<dbReference type="AlphaFoldDB" id="A0A0E9W8P3"/>
<evidence type="ECO:0000313" key="1">
    <source>
        <dbReference type="EMBL" id="JAH86691.1"/>
    </source>
</evidence>
<organism evidence="1">
    <name type="scientific">Anguilla anguilla</name>
    <name type="common">European freshwater eel</name>
    <name type="synonym">Muraena anguilla</name>
    <dbReference type="NCBI Taxonomy" id="7936"/>
    <lineage>
        <taxon>Eukaryota</taxon>
        <taxon>Metazoa</taxon>
        <taxon>Chordata</taxon>
        <taxon>Craniata</taxon>
        <taxon>Vertebrata</taxon>
        <taxon>Euteleostomi</taxon>
        <taxon>Actinopterygii</taxon>
        <taxon>Neopterygii</taxon>
        <taxon>Teleostei</taxon>
        <taxon>Anguilliformes</taxon>
        <taxon>Anguillidae</taxon>
        <taxon>Anguilla</taxon>
    </lineage>
</organism>